<dbReference type="EMBL" id="JAHBAY010000010">
    <property type="protein sequence ID" value="MBT0771831.1"/>
    <property type="molecule type" value="Genomic_DNA"/>
</dbReference>
<dbReference type="Proteomes" id="UP001197247">
    <property type="component" value="Unassembled WGS sequence"/>
</dbReference>
<evidence type="ECO:0000313" key="2">
    <source>
        <dbReference type="Proteomes" id="UP001197247"/>
    </source>
</evidence>
<protein>
    <submittedName>
        <fullName evidence="1">Uncharacterized protein</fullName>
    </submittedName>
</protein>
<proteinExistence type="predicted"/>
<accession>A0ABS5TL72</accession>
<reference evidence="1 2" key="1">
    <citation type="submission" date="2021-05" db="EMBL/GenBank/DDBJ databases">
        <title>Kineosporia and Streptomyces sp. nov. two new marine actinobacteria isolated from Coral.</title>
        <authorList>
            <person name="Buangrab K."/>
            <person name="Sutthacheep M."/>
            <person name="Yeemin T."/>
            <person name="Harunari E."/>
            <person name="Igarashi Y."/>
            <person name="Kanchanasin P."/>
            <person name="Tanasupawat S."/>
            <person name="Phongsopitanun W."/>
        </authorList>
    </citation>
    <scope>NUCLEOTIDE SEQUENCE [LARGE SCALE GENOMIC DNA]</scope>
    <source>
        <strain evidence="1 2">J2-2</strain>
    </source>
</reference>
<keyword evidence="2" id="KW-1185">Reference proteome</keyword>
<name>A0ABS5TL72_9ACTN</name>
<comment type="caution">
    <text evidence="1">The sequence shown here is derived from an EMBL/GenBank/DDBJ whole genome shotgun (WGS) entry which is preliminary data.</text>
</comment>
<evidence type="ECO:0000313" key="1">
    <source>
        <dbReference type="EMBL" id="MBT0771831.1"/>
    </source>
</evidence>
<gene>
    <name evidence="1" type="ORF">KIH74_23015</name>
</gene>
<sequence>MSLICSICLYHPAPDGEDTDTLTVINGHLTCVYHAGFVAGADHGQALIAVLRQHEGG</sequence>
<organism evidence="1 2">
    <name type="scientific">Kineosporia corallincola</name>
    <dbReference type="NCBI Taxonomy" id="2835133"/>
    <lineage>
        <taxon>Bacteria</taxon>
        <taxon>Bacillati</taxon>
        <taxon>Actinomycetota</taxon>
        <taxon>Actinomycetes</taxon>
        <taxon>Kineosporiales</taxon>
        <taxon>Kineosporiaceae</taxon>
        <taxon>Kineosporia</taxon>
    </lineage>
</organism>
<dbReference type="RefSeq" id="WP_214158201.1">
    <property type="nucleotide sequence ID" value="NZ_JAHBAY010000010.1"/>
</dbReference>